<evidence type="ECO:0000313" key="2">
    <source>
        <dbReference type="Proteomes" id="UP001203297"/>
    </source>
</evidence>
<protein>
    <submittedName>
        <fullName evidence="1">Uncharacterized protein</fullName>
    </submittedName>
</protein>
<reference evidence="1" key="1">
    <citation type="journal article" date="2022" name="New Phytol.">
        <title>Evolutionary transition to the ectomycorrhizal habit in the genomes of a hyperdiverse lineage of mushroom-forming fungi.</title>
        <authorList>
            <person name="Looney B."/>
            <person name="Miyauchi S."/>
            <person name="Morin E."/>
            <person name="Drula E."/>
            <person name="Courty P.E."/>
            <person name="Kohler A."/>
            <person name="Kuo A."/>
            <person name="LaButti K."/>
            <person name="Pangilinan J."/>
            <person name="Lipzen A."/>
            <person name="Riley R."/>
            <person name="Andreopoulos W."/>
            <person name="He G."/>
            <person name="Johnson J."/>
            <person name="Nolan M."/>
            <person name="Tritt A."/>
            <person name="Barry K.W."/>
            <person name="Grigoriev I.V."/>
            <person name="Nagy L.G."/>
            <person name="Hibbett D."/>
            <person name="Henrissat B."/>
            <person name="Matheny P.B."/>
            <person name="Labbe J."/>
            <person name="Martin F.M."/>
        </authorList>
    </citation>
    <scope>NUCLEOTIDE SEQUENCE</scope>
    <source>
        <strain evidence="1">BPL690</strain>
    </source>
</reference>
<dbReference type="EMBL" id="WTXG01000003">
    <property type="protein sequence ID" value="KAI0306587.1"/>
    <property type="molecule type" value="Genomic_DNA"/>
</dbReference>
<evidence type="ECO:0000313" key="1">
    <source>
        <dbReference type="EMBL" id="KAI0306587.1"/>
    </source>
</evidence>
<accession>A0AAD4MA38</accession>
<dbReference type="Proteomes" id="UP001203297">
    <property type="component" value="Unassembled WGS sequence"/>
</dbReference>
<organism evidence="1 2">
    <name type="scientific">Multifurca ochricompacta</name>
    <dbReference type="NCBI Taxonomy" id="376703"/>
    <lineage>
        <taxon>Eukaryota</taxon>
        <taxon>Fungi</taxon>
        <taxon>Dikarya</taxon>
        <taxon>Basidiomycota</taxon>
        <taxon>Agaricomycotina</taxon>
        <taxon>Agaricomycetes</taxon>
        <taxon>Russulales</taxon>
        <taxon>Russulaceae</taxon>
        <taxon>Multifurca</taxon>
    </lineage>
</organism>
<dbReference type="AlphaFoldDB" id="A0AAD4MA38"/>
<keyword evidence="2" id="KW-1185">Reference proteome</keyword>
<sequence length="182" mass="20579">MAKRIILWHSERTLSTDDAGLSGNYSPEPLHHVPPLSYFCIKRLVEATEQIHRYGPPRPYRSPASPNDPDILRALIPYINRQGHFDLSKVDPRLWAVVVQVYTDLPNNLRTYRTALSDKYIDSLQRIPATEHFSLLTVLELPGCYHLDDNTIIHLSTLRTLCALDVSCSALSAKEYDGSLGP</sequence>
<comment type="caution">
    <text evidence="1">The sequence shown here is derived from an EMBL/GenBank/DDBJ whole genome shotgun (WGS) entry which is preliminary data.</text>
</comment>
<gene>
    <name evidence="1" type="ORF">B0F90DRAFT_1814455</name>
</gene>
<name>A0AAD4MA38_9AGAM</name>
<proteinExistence type="predicted"/>